<evidence type="ECO:0000256" key="5">
    <source>
        <dbReference type="ARBA" id="ARBA00022801"/>
    </source>
</evidence>
<dbReference type="InterPro" id="IPR048015">
    <property type="entry name" value="NTP-PPase_MazG-like_N"/>
</dbReference>
<dbReference type="SUPFAM" id="SSF51556">
    <property type="entry name" value="Metallo-dependent hydrolases"/>
    <property type="match status" value="1"/>
</dbReference>
<dbReference type="InterPro" id="IPR001365">
    <property type="entry name" value="A_deaminase_dom"/>
</dbReference>
<sequence length="637" mass="67972">MSYQPTATGAASAPPPWPSVCLHDHLDGALRPGTVLQLAARIGHELPASDPESLGRWFREAADSGSLERYLETFEHTVAVLQSAEALERVAREYVLDAAADGVLYAEVRWAPQQHTRAGLDPDEAVLAVARGLAAGEREAAARGEWIRVRQLLCAMRQLDGAERVADLALAHRGHGVVGFDLAGPEAGYPPSDHHEALRRCAEHLLPVTLHAGEAAGLESIRSAVVDGRARRLGHGVRLLADVTRDPQAPADPADPASGLVLGELAGGIRDAGIGLEVCPCSNLQTGAAPRVDDVGRDDPAPARTPGEHPVALLRALGFDVLLSPDNRLMSGTSMAREQQLLTRHHGWGREEFRELALTGARHAFLPAGQREELAERIREAYAVLPPAAPETETAPGGAAEEPVAPRAERAFGDLVRIMRRLRSERGCPWDAAQTHASLVKYLLEETHEVIEAIESPERTGVDAALLREELGDVLLQVVFHARIAQESPEEAFDAADVVAGLNAKMIRRHPHVFAGDAAQASEDLPPADAAPTAQERGAAWEELKRREKPERTGPFDGIPPSLPALARAEKILGRAAKAGLDLPPVADPPGPDAGAAGTEEALGEALLGMVVRARQLGVDPEAALRAAVRRYVRRVG</sequence>
<dbReference type="OrthoDB" id="9779574at2"/>
<dbReference type="Gene3D" id="1.10.287.1080">
    <property type="entry name" value="MazG-like"/>
    <property type="match status" value="2"/>
</dbReference>
<dbReference type="GO" id="GO:0006154">
    <property type="term" value="P:adenosine catabolic process"/>
    <property type="evidence" value="ECO:0007669"/>
    <property type="project" value="TreeGrafter"/>
</dbReference>
<accession>A0A1S2N1S9</accession>
<dbReference type="GO" id="GO:0004000">
    <property type="term" value="F:adenosine deaminase activity"/>
    <property type="evidence" value="ECO:0007669"/>
    <property type="project" value="UniProtKB-ARBA"/>
</dbReference>
<feature type="domain" description="NTP pyrophosphohydrolase MazG-like" evidence="9">
    <location>
        <begin position="434"/>
        <end position="514"/>
    </location>
</feature>
<evidence type="ECO:0000256" key="1">
    <source>
        <dbReference type="ARBA" id="ARBA00001947"/>
    </source>
</evidence>
<dbReference type="SUPFAM" id="SSF101386">
    <property type="entry name" value="all-alpha NTP pyrophosphatases"/>
    <property type="match status" value="1"/>
</dbReference>
<evidence type="ECO:0000259" key="9">
    <source>
        <dbReference type="Pfam" id="PF03819"/>
    </source>
</evidence>
<evidence type="ECO:0000256" key="3">
    <source>
        <dbReference type="ARBA" id="ARBA00012784"/>
    </source>
</evidence>
<comment type="caution">
    <text evidence="10">The sequence shown here is derived from an EMBL/GenBank/DDBJ whole genome shotgun (WGS) entry which is preliminary data.</text>
</comment>
<feature type="region of interest" description="Disordered" evidence="7">
    <location>
        <begin position="520"/>
        <end position="563"/>
    </location>
</feature>
<dbReference type="Proteomes" id="UP000179540">
    <property type="component" value="Unassembled WGS sequence"/>
</dbReference>
<evidence type="ECO:0000256" key="4">
    <source>
        <dbReference type="ARBA" id="ARBA00022723"/>
    </source>
</evidence>
<dbReference type="EMBL" id="MODZ01000004">
    <property type="protein sequence ID" value="OIJ36277.1"/>
    <property type="molecule type" value="Genomic_DNA"/>
</dbReference>
<dbReference type="PANTHER" id="PTHR11409:SF43">
    <property type="entry name" value="ADENOSINE DEAMINASE"/>
    <property type="match status" value="1"/>
</dbReference>
<dbReference type="GO" id="GO:0005829">
    <property type="term" value="C:cytosol"/>
    <property type="evidence" value="ECO:0007669"/>
    <property type="project" value="TreeGrafter"/>
</dbReference>
<dbReference type="FunFam" id="1.10.287.1080:FF:000001">
    <property type="entry name" value="Nucleoside triphosphate pyrophosphohydrolase"/>
    <property type="match status" value="1"/>
</dbReference>
<dbReference type="EC" id="3.5.4.4" evidence="3"/>
<evidence type="ECO:0000256" key="2">
    <source>
        <dbReference type="ARBA" id="ARBA00006676"/>
    </source>
</evidence>
<dbReference type="GO" id="GO:0047429">
    <property type="term" value="F:nucleoside triphosphate diphosphatase activity"/>
    <property type="evidence" value="ECO:0007669"/>
    <property type="project" value="UniProtKB-ARBA"/>
</dbReference>
<proteinExistence type="inferred from homology"/>
<dbReference type="InterPro" id="IPR004518">
    <property type="entry name" value="MazG-like_dom"/>
</dbReference>
<dbReference type="PANTHER" id="PTHR11409">
    <property type="entry name" value="ADENOSINE DEAMINASE"/>
    <property type="match status" value="1"/>
</dbReference>
<dbReference type="Pfam" id="PF00962">
    <property type="entry name" value="A_deaminase"/>
    <property type="match status" value="1"/>
</dbReference>
<dbReference type="CDD" id="cd11528">
    <property type="entry name" value="NTP-PPase_MazG_Nterm"/>
    <property type="match status" value="1"/>
</dbReference>
<dbReference type="GO" id="GO:0006950">
    <property type="term" value="P:response to stress"/>
    <property type="evidence" value="ECO:0007669"/>
    <property type="project" value="UniProtKB-ARBA"/>
</dbReference>
<keyword evidence="5" id="KW-0378">Hydrolase</keyword>
<dbReference type="InterPro" id="IPR006330">
    <property type="entry name" value="Ado/ade_deaminase"/>
</dbReference>
<evidence type="ECO:0000313" key="10">
    <source>
        <dbReference type="EMBL" id="OIJ36277.1"/>
    </source>
</evidence>
<name>A0A1S2N1S9_9MICC</name>
<dbReference type="Pfam" id="PF03819">
    <property type="entry name" value="MazG"/>
    <property type="match status" value="1"/>
</dbReference>
<keyword evidence="4" id="KW-0479">Metal-binding</keyword>
<evidence type="ECO:0000256" key="7">
    <source>
        <dbReference type="SAM" id="MobiDB-lite"/>
    </source>
</evidence>
<comment type="cofactor">
    <cofactor evidence="1">
        <name>Zn(2+)</name>
        <dbReference type="ChEBI" id="CHEBI:29105"/>
    </cofactor>
</comment>
<protein>
    <recommendedName>
        <fullName evidence="3">adenosine deaminase</fullName>
        <ecNumber evidence="3">3.5.4.4</ecNumber>
    </recommendedName>
</protein>
<dbReference type="InterPro" id="IPR032466">
    <property type="entry name" value="Metal_Hydrolase"/>
</dbReference>
<evidence type="ECO:0000259" key="8">
    <source>
        <dbReference type="Pfam" id="PF00962"/>
    </source>
</evidence>
<dbReference type="GO" id="GO:0046103">
    <property type="term" value="P:inosine biosynthetic process"/>
    <property type="evidence" value="ECO:0007669"/>
    <property type="project" value="TreeGrafter"/>
</dbReference>
<keyword evidence="6" id="KW-0862">Zinc</keyword>
<organism evidence="10 11">
    <name type="scientific">Rothia kristinae</name>
    <dbReference type="NCBI Taxonomy" id="37923"/>
    <lineage>
        <taxon>Bacteria</taxon>
        <taxon>Bacillati</taxon>
        <taxon>Actinomycetota</taxon>
        <taxon>Actinomycetes</taxon>
        <taxon>Micrococcales</taxon>
        <taxon>Micrococcaceae</taxon>
        <taxon>Rothia</taxon>
    </lineage>
</organism>
<gene>
    <name evidence="10" type="ORF">BK826_04355</name>
</gene>
<evidence type="ECO:0000256" key="6">
    <source>
        <dbReference type="ARBA" id="ARBA00022833"/>
    </source>
</evidence>
<dbReference type="NCBIfam" id="NF006847">
    <property type="entry name" value="PRK09358.1-2"/>
    <property type="match status" value="1"/>
</dbReference>
<dbReference type="AlphaFoldDB" id="A0A1S2N1S9"/>
<feature type="compositionally biased region" description="Basic and acidic residues" evidence="7">
    <location>
        <begin position="539"/>
        <end position="554"/>
    </location>
</feature>
<reference evidence="10 11" key="1">
    <citation type="submission" date="2016-10" db="EMBL/GenBank/DDBJ databases">
        <title>Draft genome sequence of strain LCT isolated from the Shenzhou X spacecraft of China.</title>
        <authorList>
            <person name="Huang B."/>
        </authorList>
    </citation>
    <scope>NUCLEOTIDE SEQUENCE [LARGE SCALE GENOMIC DNA]</scope>
    <source>
        <strain evidence="10 11">LCT-H5</strain>
    </source>
</reference>
<comment type="similarity">
    <text evidence="2">Belongs to the metallo-dependent hydrolases superfamily. Adenosine and AMP deaminases family.</text>
</comment>
<evidence type="ECO:0000313" key="11">
    <source>
        <dbReference type="Proteomes" id="UP000179540"/>
    </source>
</evidence>
<feature type="domain" description="Adenosine deaminase" evidence="8">
    <location>
        <begin position="18"/>
        <end position="380"/>
    </location>
</feature>
<dbReference type="GO" id="GO:0046872">
    <property type="term" value="F:metal ion binding"/>
    <property type="evidence" value="ECO:0007669"/>
    <property type="project" value="UniProtKB-KW"/>
</dbReference>
<dbReference type="Gene3D" id="3.20.20.140">
    <property type="entry name" value="Metal-dependent hydrolases"/>
    <property type="match status" value="1"/>
</dbReference>
<dbReference type="RefSeq" id="WP_075514548.1">
    <property type="nucleotide sequence ID" value="NZ_JAQDNX010000003.1"/>
</dbReference>
<dbReference type="GO" id="GO:0043103">
    <property type="term" value="P:hypoxanthine salvage"/>
    <property type="evidence" value="ECO:0007669"/>
    <property type="project" value="TreeGrafter"/>
</dbReference>